<dbReference type="AlphaFoldDB" id="A0A7D5M4C1"/>
<accession>A0A7D5M4C1</accession>
<dbReference type="GeneID" id="56060719"/>
<evidence type="ECO:0000313" key="1">
    <source>
        <dbReference type="EMBL" id="QLH04250.1"/>
    </source>
</evidence>
<dbReference type="RefSeq" id="WP_179363129.1">
    <property type="nucleotide sequence ID" value="NZ_CP026994.1"/>
</dbReference>
<evidence type="ECO:0000313" key="2">
    <source>
        <dbReference type="Proteomes" id="UP000509441"/>
    </source>
</evidence>
<dbReference type="OrthoDB" id="4845at2157"/>
<dbReference type="Proteomes" id="UP000509441">
    <property type="component" value="Chromosome"/>
</dbReference>
<dbReference type="InterPro" id="IPR055136">
    <property type="entry name" value="LFE_1968-like"/>
</dbReference>
<dbReference type="Pfam" id="PF22684">
    <property type="entry name" value="LFE_1968-like"/>
    <property type="match status" value="1"/>
</dbReference>
<dbReference type="Gene3D" id="3.40.1570.10">
    <property type="entry name" value="HemS/ChuS/ChuX like domains"/>
    <property type="match status" value="1"/>
</dbReference>
<proteinExistence type="predicted"/>
<dbReference type="SUPFAM" id="SSF144064">
    <property type="entry name" value="Heme iron utilization protein-like"/>
    <property type="match status" value="1"/>
</dbReference>
<keyword evidence="2" id="KW-1185">Reference proteome</keyword>
<protein>
    <submittedName>
        <fullName evidence="1">Uncharacterized protein</fullName>
    </submittedName>
</protein>
<name>A0A7D5M4C1_9ARCH</name>
<sequence length="124" mass="14256">MLLELLSDLIKIDDILLIIKNNGATSEIRSDSLSIRQKDKWITIGDNDGPAHMHLNSEVVKSAEFIQEQKPDKISFSVRFFDEGGERILAAFFTKMYDDSKQLVAERKKLYDQLNQKFSSSIKF</sequence>
<reference evidence="1 2" key="1">
    <citation type="submission" date="2018-02" db="EMBL/GenBank/DDBJ databases">
        <title>Complete genome of Nitrosopumilus oxyclinae HCE1.</title>
        <authorList>
            <person name="Qin W."/>
            <person name="Zheng Y."/>
            <person name="Stahl D.A."/>
        </authorList>
    </citation>
    <scope>NUCLEOTIDE SEQUENCE [LARGE SCALE GENOMIC DNA]</scope>
    <source>
        <strain evidence="1 2">HCE1</strain>
    </source>
</reference>
<dbReference type="KEGG" id="nox:C5F49_02165"/>
<gene>
    <name evidence="1" type="ORF">C5F49_02165</name>
</gene>
<organism evidence="1 2">
    <name type="scientific">Nitrosopumilus oxyclinae</name>
    <dbReference type="NCBI Taxonomy" id="1959104"/>
    <lineage>
        <taxon>Archaea</taxon>
        <taxon>Nitrososphaerota</taxon>
        <taxon>Nitrososphaeria</taxon>
        <taxon>Nitrosopumilales</taxon>
        <taxon>Nitrosopumilaceae</taxon>
        <taxon>Nitrosopumilus</taxon>
    </lineage>
</organism>
<dbReference type="InterPro" id="IPR053733">
    <property type="entry name" value="Heme_Transport_Util_sf"/>
</dbReference>
<dbReference type="EMBL" id="CP026994">
    <property type="protein sequence ID" value="QLH04250.1"/>
    <property type="molecule type" value="Genomic_DNA"/>
</dbReference>